<evidence type="ECO:0000313" key="2">
    <source>
        <dbReference type="EMBL" id="SSA38609.1"/>
    </source>
</evidence>
<gene>
    <name evidence="1" type="ORF">BCF38_101742</name>
    <name evidence="2" type="ORF">SAMN05421539_101742</name>
</gene>
<evidence type="ECO:0000313" key="3">
    <source>
        <dbReference type="Proteomes" id="UP000245839"/>
    </source>
</evidence>
<dbReference type="SUPFAM" id="SSF64518">
    <property type="entry name" value="Phase 1 flagellin"/>
    <property type="match status" value="1"/>
</dbReference>
<dbReference type="Proteomes" id="UP000245839">
    <property type="component" value="Unassembled WGS sequence"/>
</dbReference>
<dbReference type="EMBL" id="UETC01000001">
    <property type="protein sequence ID" value="SSA38609.1"/>
    <property type="molecule type" value="Genomic_DNA"/>
</dbReference>
<name>A0A2Y9A7T8_9RHOB</name>
<dbReference type="RefSeq" id="WP_109562898.1">
    <property type="nucleotide sequence ID" value="NZ_QGDJ01000001.1"/>
</dbReference>
<dbReference type="AlphaFoldDB" id="A0A2Y9A7T8"/>
<accession>A0A2Y9A7T8</accession>
<dbReference type="EMBL" id="QGDJ01000001">
    <property type="protein sequence ID" value="PWJ22331.1"/>
    <property type="molecule type" value="Genomic_DNA"/>
</dbReference>
<evidence type="ECO:0000313" key="1">
    <source>
        <dbReference type="EMBL" id="PWJ22331.1"/>
    </source>
</evidence>
<sequence>MRPEIGLARPLLGPNDITRDTRDRVDILSQEVASGRSSDLGRALRSDFSEVSRLTHQMAHLDAMKISLSRAETWGEGLQLSLAGVETSLADLAQGLATGLFSASTPGIVPDVAEGALRDIAAFLNGTANDRALFGNGAGDHPIQDIDAVLSDVRGLAAGAVDYETYAADVDAYFAPGGPFETTRLTIGANEPVVFPVGDGRTVSFEVDAGSSELIQAVKQAALAAGLDDRGFALAPGSTAAIDIQSRMLSATAALPDLRGRIGAVEERVSDMASSLDDRRSETEIALGETIGIDRFEAASALQNEMARLESLYAITARRAQLRLTDYL</sequence>
<evidence type="ECO:0000313" key="4">
    <source>
        <dbReference type="Proteomes" id="UP000251571"/>
    </source>
</evidence>
<keyword evidence="3" id="KW-1185">Reference proteome</keyword>
<protein>
    <recommendedName>
        <fullName evidence="5">Flagellin</fullName>
    </recommendedName>
</protein>
<dbReference type="OrthoDB" id="7312911at2"/>
<proteinExistence type="predicted"/>
<dbReference type="Proteomes" id="UP000251571">
    <property type="component" value="Unassembled WGS sequence"/>
</dbReference>
<reference evidence="1 3" key="2">
    <citation type="submission" date="2018-03" db="EMBL/GenBank/DDBJ databases">
        <title>Genomic Encyclopedia of Archaeal and Bacterial Type Strains, Phase II (KMG-II): from individual species to whole genera.</title>
        <authorList>
            <person name="Goeker M."/>
        </authorList>
    </citation>
    <scope>NUCLEOTIDE SEQUENCE [LARGE SCALE GENOMIC DNA]</scope>
    <source>
        <strain evidence="1 3">DSM 25227</strain>
    </source>
</reference>
<evidence type="ECO:0008006" key="5">
    <source>
        <dbReference type="Google" id="ProtNLM"/>
    </source>
</evidence>
<organism evidence="2 4">
    <name type="scientific">Jannaschia seohaensis</name>
    <dbReference type="NCBI Taxonomy" id="475081"/>
    <lineage>
        <taxon>Bacteria</taxon>
        <taxon>Pseudomonadati</taxon>
        <taxon>Pseudomonadota</taxon>
        <taxon>Alphaproteobacteria</taxon>
        <taxon>Rhodobacterales</taxon>
        <taxon>Roseobacteraceae</taxon>
        <taxon>Jannaschia</taxon>
    </lineage>
</organism>
<reference evidence="2 4" key="1">
    <citation type="submission" date="2016-10" db="EMBL/GenBank/DDBJ databases">
        <authorList>
            <person name="Cai Z."/>
        </authorList>
    </citation>
    <scope>NUCLEOTIDE SEQUENCE [LARGE SCALE GENOMIC DNA]</scope>
    <source>
        <strain evidence="2 4">DSM 25227</strain>
    </source>
</reference>